<feature type="transmembrane region" description="Helical" evidence="7">
    <location>
        <begin position="85"/>
        <end position="103"/>
    </location>
</feature>
<protein>
    <recommendedName>
        <fullName evidence="12">DoxX family protein</fullName>
    </recommendedName>
</protein>
<dbReference type="RefSeq" id="WP_078405379.1">
    <property type="nucleotide sequence ID" value="NZ_CP016377.1"/>
</dbReference>
<evidence type="ECO:0000313" key="9">
    <source>
        <dbReference type="EMBL" id="OPB91639.1"/>
    </source>
</evidence>
<dbReference type="EMBL" id="MAIC01000007">
    <property type="protein sequence ID" value="OPB78952.1"/>
    <property type="molecule type" value="Genomic_DNA"/>
</dbReference>
<evidence type="ECO:0008006" key="12">
    <source>
        <dbReference type="Google" id="ProtNLM"/>
    </source>
</evidence>
<evidence type="ECO:0000313" key="10">
    <source>
        <dbReference type="Proteomes" id="UP000190016"/>
    </source>
</evidence>
<feature type="transmembrane region" description="Helical" evidence="7">
    <location>
        <begin position="115"/>
        <end position="137"/>
    </location>
</feature>
<dbReference type="GO" id="GO:0005886">
    <property type="term" value="C:plasma membrane"/>
    <property type="evidence" value="ECO:0007669"/>
    <property type="project" value="UniProtKB-SubCell"/>
</dbReference>
<comment type="caution">
    <text evidence="8">The sequence shown here is derived from an EMBL/GenBank/DDBJ whole genome shotgun (WGS) entry which is preliminary data.</text>
</comment>
<evidence type="ECO:0000256" key="3">
    <source>
        <dbReference type="ARBA" id="ARBA00022475"/>
    </source>
</evidence>
<keyword evidence="5 7" id="KW-1133">Transmembrane helix</keyword>
<dbReference type="Proteomes" id="UP000190816">
    <property type="component" value="Unassembled WGS sequence"/>
</dbReference>
<comment type="subcellular location">
    <subcellularLocation>
        <location evidence="1">Cell membrane</location>
        <topology evidence="1">Multi-pass membrane protein</topology>
    </subcellularLocation>
</comment>
<evidence type="ECO:0000256" key="6">
    <source>
        <dbReference type="ARBA" id="ARBA00023136"/>
    </source>
</evidence>
<name>A0AAJ3NEH9_9FLAO</name>
<comment type="similarity">
    <text evidence="2">Belongs to the DoxX family.</text>
</comment>
<evidence type="ECO:0000256" key="2">
    <source>
        <dbReference type="ARBA" id="ARBA00006679"/>
    </source>
</evidence>
<evidence type="ECO:0000313" key="11">
    <source>
        <dbReference type="Proteomes" id="UP000190816"/>
    </source>
</evidence>
<dbReference type="PANTHER" id="PTHR33452">
    <property type="entry name" value="OXIDOREDUCTASE CATD-RELATED"/>
    <property type="match status" value="1"/>
</dbReference>
<keyword evidence="4 7" id="KW-0812">Transmembrane</keyword>
<dbReference type="KEGG" id="ego:BBD34_14675"/>
<organism evidence="8 11">
    <name type="scientific">Elizabethkingia ursingii</name>
    <dbReference type="NCBI Taxonomy" id="1756150"/>
    <lineage>
        <taxon>Bacteria</taxon>
        <taxon>Pseudomonadati</taxon>
        <taxon>Bacteroidota</taxon>
        <taxon>Flavobacteriia</taxon>
        <taxon>Flavobacteriales</taxon>
        <taxon>Weeksellaceae</taxon>
        <taxon>Elizabethkingia</taxon>
    </lineage>
</organism>
<keyword evidence="10" id="KW-1185">Reference proteome</keyword>
<feature type="transmembrane region" description="Helical" evidence="7">
    <location>
        <begin position="57"/>
        <end position="78"/>
    </location>
</feature>
<evidence type="ECO:0000256" key="7">
    <source>
        <dbReference type="SAM" id="Phobius"/>
    </source>
</evidence>
<gene>
    <name evidence="8" type="ORF">BAY32_18980</name>
    <name evidence="9" type="ORF">BB021_17080</name>
</gene>
<feature type="transmembrane region" description="Helical" evidence="7">
    <location>
        <begin position="16"/>
        <end position="37"/>
    </location>
</feature>
<proteinExistence type="inferred from homology"/>
<dbReference type="EMBL" id="MBDS01000004">
    <property type="protein sequence ID" value="OPB91639.1"/>
    <property type="molecule type" value="Genomic_DNA"/>
</dbReference>
<dbReference type="InterPro" id="IPR051907">
    <property type="entry name" value="DoxX-like_oxidoreductase"/>
</dbReference>
<reference evidence="9 10" key="2">
    <citation type="submission" date="2016-07" db="EMBL/GenBank/DDBJ databases">
        <title>Revisiting the Taxonomy of the Elizabethkingia Genus based on Whole-Genome Sequencing, Optical Mapping, and MALDI-TOF.</title>
        <authorList>
            <person name="Nicholson A.C."/>
        </authorList>
    </citation>
    <scope>NUCLEOTIDE SEQUENCE [LARGE SCALE GENOMIC DNA]</scope>
    <source>
        <strain evidence="9 10">C1558</strain>
    </source>
</reference>
<dbReference type="InterPro" id="IPR032808">
    <property type="entry name" value="DoxX"/>
</dbReference>
<reference evidence="8 11" key="1">
    <citation type="submission" date="2016-06" db="EMBL/GenBank/DDBJ databases">
        <authorList>
            <person name="Nicholson A.C."/>
        </authorList>
    </citation>
    <scope>NUCLEOTIDE SEQUENCE [LARGE SCALE GENOMIC DNA]</scope>
    <source>
        <strain evidence="8 11">G4123</strain>
    </source>
</reference>
<evidence type="ECO:0000256" key="5">
    <source>
        <dbReference type="ARBA" id="ARBA00022989"/>
    </source>
</evidence>
<accession>A0AAJ3NEH9</accession>
<evidence type="ECO:0000256" key="1">
    <source>
        <dbReference type="ARBA" id="ARBA00004651"/>
    </source>
</evidence>
<dbReference type="Proteomes" id="UP000190016">
    <property type="component" value="Unassembled WGS sequence"/>
</dbReference>
<dbReference type="PANTHER" id="PTHR33452:SF1">
    <property type="entry name" value="INNER MEMBRANE PROTEIN YPHA-RELATED"/>
    <property type="match status" value="1"/>
</dbReference>
<keyword evidence="6 7" id="KW-0472">Membrane</keyword>
<evidence type="ECO:0000313" key="8">
    <source>
        <dbReference type="EMBL" id="OPB78952.1"/>
    </source>
</evidence>
<dbReference type="Pfam" id="PF07681">
    <property type="entry name" value="DoxX"/>
    <property type="match status" value="1"/>
</dbReference>
<sequence length="149" mass="16928">MEIITLKKKIRKWQDIPLLLMRLVMGYGFYNAAIIKFTDIAGNAEWFKSVGIPLPIISTWISGGIELLGAIFLVLGIFISRISVLLILMMIVAIGFVHITHGFEAMNDGFEINLYYIVMLLTLIIYGPGKYSLYSFFKIRNEDSFSSHI</sequence>
<dbReference type="AlphaFoldDB" id="A0AAJ3NEH9"/>
<keyword evidence="3" id="KW-1003">Cell membrane</keyword>
<evidence type="ECO:0000256" key="4">
    <source>
        <dbReference type="ARBA" id="ARBA00022692"/>
    </source>
</evidence>